<keyword evidence="9" id="KW-0694">RNA-binding</keyword>
<evidence type="ECO:0000256" key="10">
    <source>
        <dbReference type="ARBA" id="ARBA00023187"/>
    </source>
</evidence>
<dbReference type="GO" id="GO:0000398">
    <property type="term" value="P:mRNA splicing, via spliceosome"/>
    <property type="evidence" value="ECO:0007669"/>
    <property type="project" value="InterPro"/>
</dbReference>
<evidence type="ECO:0000256" key="8">
    <source>
        <dbReference type="ARBA" id="ARBA00022728"/>
    </source>
</evidence>
<dbReference type="InterPro" id="IPR016487">
    <property type="entry name" value="Lsm6/sSmF"/>
</dbReference>
<evidence type="ECO:0000256" key="4">
    <source>
        <dbReference type="ARBA" id="ARBA00022490"/>
    </source>
</evidence>
<accession>A0A6C1DPS0</accession>
<evidence type="ECO:0000256" key="2">
    <source>
        <dbReference type="ARBA" id="ARBA00004496"/>
    </source>
</evidence>
<dbReference type="SMART" id="SM00651">
    <property type="entry name" value="Sm"/>
    <property type="match status" value="1"/>
</dbReference>
<dbReference type="Pfam" id="PF01423">
    <property type="entry name" value="LSM"/>
    <property type="match status" value="1"/>
</dbReference>
<dbReference type="GO" id="GO:0000932">
    <property type="term" value="C:P-body"/>
    <property type="evidence" value="ECO:0007669"/>
    <property type="project" value="TreeGrafter"/>
</dbReference>
<dbReference type="AlphaFoldDB" id="A0A6C1DPS0"/>
<evidence type="ECO:0000256" key="11">
    <source>
        <dbReference type="ARBA" id="ARBA00023242"/>
    </source>
</evidence>
<gene>
    <name evidence="14" type="primary">LSM6_1</name>
    <name evidence="14" type="ORF">GRS66_001108</name>
</gene>
<keyword evidence="7" id="KW-0819">tRNA processing</keyword>
<dbReference type="InterPro" id="IPR010920">
    <property type="entry name" value="LSM_dom_sf"/>
</dbReference>
<evidence type="ECO:0000256" key="3">
    <source>
        <dbReference type="ARBA" id="ARBA00007927"/>
    </source>
</evidence>
<dbReference type="GO" id="GO:0030490">
    <property type="term" value="P:maturation of SSU-rRNA"/>
    <property type="evidence" value="ECO:0007669"/>
    <property type="project" value="TreeGrafter"/>
</dbReference>
<proteinExistence type="inferred from homology"/>
<keyword evidence="8" id="KW-0747">Spliceosome</keyword>
<dbReference type="Gene3D" id="2.30.30.100">
    <property type="match status" value="1"/>
</dbReference>
<dbReference type="InterPro" id="IPR001163">
    <property type="entry name" value="Sm_dom_euk/arc"/>
</dbReference>
<reference evidence="14 15" key="1">
    <citation type="journal article" date="2019" name="BMC Genomics">
        <title>Chromosome level assembly and comparative genome analysis confirm lager-brewing yeasts originated from a single hybridization.</title>
        <authorList>
            <person name="Salazar A.N."/>
            <person name="Gorter de Vries A.R."/>
            <person name="van den Broek M."/>
            <person name="Brouwers N."/>
            <person name="de la Torre Cortes P."/>
            <person name="Kuijpers N.G.A."/>
            <person name="Daran J.G."/>
            <person name="Abeel T."/>
        </authorList>
    </citation>
    <scope>NUCLEOTIDE SEQUENCE [LARGE SCALE GENOMIC DNA]</scope>
    <source>
        <strain evidence="14 15">CBS 1483</strain>
    </source>
</reference>
<evidence type="ECO:0000256" key="12">
    <source>
        <dbReference type="ARBA" id="ARBA00023274"/>
    </source>
</evidence>
<evidence type="ECO:0000313" key="14">
    <source>
        <dbReference type="EMBL" id="QID78879.1"/>
    </source>
</evidence>
<dbReference type="Proteomes" id="UP000501346">
    <property type="component" value="Chromosome ScIV"/>
</dbReference>
<dbReference type="GO" id="GO:0005730">
    <property type="term" value="C:nucleolus"/>
    <property type="evidence" value="ECO:0007669"/>
    <property type="project" value="TreeGrafter"/>
</dbReference>
<evidence type="ECO:0000256" key="5">
    <source>
        <dbReference type="ARBA" id="ARBA00022552"/>
    </source>
</evidence>
<dbReference type="PANTHER" id="PTHR11021">
    <property type="entry name" value="SMALL NUCLEAR RIBONUCLEOPROTEIN F SNRNP-F"/>
    <property type="match status" value="1"/>
</dbReference>
<keyword evidence="12" id="KW-0687">Ribonucleoprotein</keyword>
<evidence type="ECO:0000259" key="13">
    <source>
        <dbReference type="PROSITE" id="PS52002"/>
    </source>
</evidence>
<keyword evidence="4" id="KW-0963">Cytoplasm</keyword>
<dbReference type="GO" id="GO:0003723">
    <property type="term" value="F:RNA binding"/>
    <property type="evidence" value="ECO:0007669"/>
    <property type="project" value="UniProtKB-KW"/>
</dbReference>
<keyword evidence="11" id="KW-0539">Nucleus</keyword>
<comment type="similarity">
    <text evidence="3">Belongs to the snRNP Sm proteins family. SmF/LSm6 subfamily.</text>
</comment>
<keyword evidence="15" id="KW-1185">Reference proteome</keyword>
<keyword evidence="10" id="KW-0508">mRNA splicing</keyword>
<dbReference type="GO" id="GO:0005681">
    <property type="term" value="C:spliceosomal complex"/>
    <property type="evidence" value="ECO:0007669"/>
    <property type="project" value="UniProtKB-KW"/>
</dbReference>
<comment type="subcellular location">
    <subcellularLocation>
        <location evidence="2">Cytoplasm</location>
    </subcellularLocation>
    <subcellularLocation>
        <location evidence="1">Nucleus</location>
    </subcellularLocation>
</comment>
<organism evidence="14 15">
    <name type="scientific">Saccharomyces pastorianus</name>
    <name type="common">Lager yeast</name>
    <name type="synonym">Saccharomyces cerevisiae x Saccharomyces eubayanus</name>
    <dbReference type="NCBI Taxonomy" id="27292"/>
    <lineage>
        <taxon>Eukaryota</taxon>
        <taxon>Fungi</taxon>
        <taxon>Dikarya</taxon>
        <taxon>Ascomycota</taxon>
        <taxon>Saccharomycotina</taxon>
        <taxon>Saccharomycetes</taxon>
        <taxon>Saccharomycetales</taxon>
        <taxon>Saccharomycetaceae</taxon>
        <taxon>Saccharomyces</taxon>
    </lineage>
</organism>
<evidence type="ECO:0000256" key="7">
    <source>
        <dbReference type="ARBA" id="ARBA00022694"/>
    </source>
</evidence>
<evidence type="ECO:0000256" key="6">
    <source>
        <dbReference type="ARBA" id="ARBA00022664"/>
    </source>
</evidence>
<dbReference type="OrthoDB" id="268799at2759"/>
<keyword evidence="6" id="KW-0507">mRNA processing</keyword>
<feature type="domain" description="Sm" evidence="13">
    <location>
        <begin position="48"/>
        <end position="123"/>
    </location>
</feature>
<dbReference type="GO" id="GO:0005688">
    <property type="term" value="C:U6 snRNP"/>
    <property type="evidence" value="ECO:0007669"/>
    <property type="project" value="TreeGrafter"/>
</dbReference>
<keyword evidence="5" id="KW-0698">rRNA processing</keyword>
<dbReference type="EMBL" id="CP048985">
    <property type="protein sequence ID" value="QID78879.1"/>
    <property type="molecule type" value="Genomic_DNA"/>
</dbReference>
<dbReference type="SUPFAM" id="SSF50182">
    <property type="entry name" value="Sm-like ribonucleoproteins"/>
    <property type="match status" value="1"/>
</dbReference>
<dbReference type="PROSITE" id="PS52002">
    <property type="entry name" value="SM"/>
    <property type="match status" value="1"/>
</dbReference>
<evidence type="ECO:0000313" key="15">
    <source>
        <dbReference type="Proteomes" id="UP000501346"/>
    </source>
</evidence>
<protein>
    <submittedName>
        <fullName evidence="14">U4/U6-U5 snRNP complex subunit lsm6</fullName>
    </submittedName>
</protein>
<sequence length="123" mass="13784">MPNKQRRSNPFNNAQDAILTRKYGIAQYKQNKQRLLVMSGKASTEGSVTTEFLSDIIGKTVNVKLASGLLYSGRLESIDGFMNVALSSATEHYESNNNKLLNKFNSDVFLRGTQVMYISEQKI</sequence>
<dbReference type="FunFam" id="2.30.30.100:FF:000037">
    <property type="entry name" value="U6 snRNA-associated Sm-like protein LSm6"/>
    <property type="match status" value="1"/>
</dbReference>
<dbReference type="InterPro" id="IPR047575">
    <property type="entry name" value="Sm"/>
</dbReference>
<dbReference type="GO" id="GO:0005732">
    <property type="term" value="C:sno(s)RNA-containing ribonucleoprotein complex"/>
    <property type="evidence" value="ECO:0007669"/>
    <property type="project" value="TreeGrafter"/>
</dbReference>
<evidence type="ECO:0000256" key="9">
    <source>
        <dbReference type="ARBA" id="ARBA00022884"/>
    </source>
</evidence>
<dbReference type="GO" id="GO:0046540">
    <property type="term" value="C:U4/U6 x U5 tri-snRNP complex"/>
    <property type="evidence" value="ECO:0007669"/>
    <property type="project" value="TreeGrafter"/>
</dbReference>
<dbReference type="GO" id="GO:0008033">
    <property type="term" value="P:tRNA processing"/>
    <property type="evidence" value="ECO:0007669"/>
    <property type="project" value="UniProtKB-KW"/>
</dbReference>
<dbReference type="PANTHER" id="PTHR11021:SF1">
    <property type="entry name" value="U6 SNRNA-ASSOCIATED SM-LIKE PROTEIN LSM6"/>
    <property type="match status" value="1"/>
</dbReference>
<name>A0A6C1DPS0_SACPS</name>
<evidence type="ECO:0000256" key="1">
    <source>
        <dbReference type="ARBA" id="ARBA00004123"/>
    </source>
</evidence>